<organism evidence="3 4">
    <name type="scientific">Reticulomyxa filosa</name>
    <dbReference type="NCBI Taxonomy" id="46433"/>
    <lineage>
        <taxon>Eukaryota</taxon>
        <taxon>Sar</taxon>
        <taxon>Rhizaria</taxon>
        <taxon>Retaria</taxon>
        <taxon>Foraminifera</taxon>
        <taxon>Monothalamids</taxon>
        <taxon>Reticulomyxidae</taxon>
        <taxon>Reticulomyxa</taxon>
    </lineage>
</organism>
<feature type="compositionally biased region" description="Basic and acidic residues" evidence="1">
    <location>
        <begin position="122"/>
        <end position="143"/>
    </location>
</feature>
<evidence type="ECO:0000256" key="1">
    <source>
        <dbReference type="SAM" id="MobiDB-lite"/>
    </source>
</evidence>
<keyword evidence="4" id="KW-1185">Reference proteome</keyword>
<proteinExistence type="predicted"/>
<feature type="compositionally biased region" description="Polar residues" evidence="1">
    <location>
        <begin position="310"/>
        <end position="321"/>
    </location>
</feature>
<dbReference type="Proteomes" id="UP000023152">
    <property type="component" value="Unassembled WGS sequence"/>
</dbReference>
<evidence type="ECO:0008006" key="5">
    <source>
        <dbReference type="Google" id="ProtNLM"/>
    </source>
</evidence>
<dbReference type="AlphaFoldDB" id="X6NXH9"/>
<feature type="transmembrane region" description="Helical" evidence="2">
    <location>
        <begin position="330"/>
        <end position="347"/>
    </location>
</feature>
<dbReference type="EMBL" id="ASPP01005748">
    <property type="protein sequence ID" value="ETO29972.1"/>
    <property type="molecule type" value="Genomic_DNA"/>
</dbReference>
<feature type="compositionally biased region" description="Acidic residues" evidence="1">
    <location>
        <begin position="98"/>
        <end position="111"/>
    </location>
</feature>
<feature type="transmembrane region" description="Helical" evidence="2">
    <location>
        <begin position="30"/>
        <end position="48"/>
    </location>
</feature>
<evidence type="ECO:0000313" key="4">
    <source>
        <dbReference type="Proteomes" id="UP000023152"/>
    </source>
</evidence>
<keyword evidence="2" id="KW-1133">Transmembrane helix</keyword>
<feature type="region of interest" description="Disordered" evidence="1">
    <location>
        <begin position="277"/>
        <end position="327"/>
    </location>
</feature>
<protein>
    <recommendedName>
        <fullName evidence="5">SAM domain-containing protein</fullName>
    </recommendedName>
</protein>
<reference evidence="3 4" key="1">
    <citation type="journal article" date="2013" name="Curr. Biol.">
        <title>The Genome of the Foraminiferan Reticulomyxa filosa.</title>
        <authorList>
            <person name="Glockner G."/>
            <person name="Hulsmann N."/>
            <person name="Schleicher M."/>
            <person name="Noegel A.A."/>
            <person name="Eichinger L."/>
            <person name="Gallinger C."/>
            <person name="Pawlowski J."/>
            <person name="Sierra R."/>
            <person name="Euteneuer U."/>
            <person name="Pillet L."/>
            <person name="Moustafa A."/>
            <person name="Platzer M."/>
            <person name="Groth M."/>
            <person name="Szafranski K."/>
            <person name="Schliwa M."/>
        </authorList>
    </citation>
    <scope>NUCLEOTIDE SEQUENCE [LARGE SCALE GENOMIC DNA]</scope>
</reference>
<comment type="caution">
    <text evidence="3">The sequence shown here is derived from an EMBL/GenBank/DDBJ whole genome shotgun (WGS) entry which is preliminary data.</text>
</comment>
<evidence type="ECO:0000256" key="2">
    <source>
        <dbReference type="SAM" id="Phobius"/>
    </source>
</evidence>
<sequence length="356" mass="39811">MFDTYNVARAEVSQNCFVDSTDENSNTGGSQAWMVLALIGIGVGLYFLHQKVKHEEGGIGGLLRNLVHKLSGGDAVPHSNISQNTSARKRDYSRTSINDDDNDDDGNDSGNDDIAAGNHSNNRKDTSRRDEEAYSHHGTEQQGRKPQPKGLSIKHTTTDDVQRNVSARPKFSRSHVVHKQNNVIRSAREFMKGVLQELGYPAFAAEQYLKLLTDHSLTTVSQLEAMDKKDWKSLGYTDEIIIQITKELSNLDEVSKKTTQKTITDNFDDDLLSIRDNQLSGSSMSPKIKDTRLKDSTSGPDKKQKRNTKDTVVNVNEDPTGNKNKENKQNLNQITTILLIFFFKWLLTLCKGDALL</sequence>
<evidence type="ECO:0000313" key="3">
    <source>
        <dbReference type="EMBL" id="ETO29972.1"/>
    </source>
</evidence>
<accession>X6NXH9</accession>
<keyword evidence="2" id="KW-0812">Transmembrane</keyword>
<name>X6NXH9_RETFI</name>
<keyword evidence="2" id="KW-0472">Membrane</keyword>
<feature type="region of interest" description="Disordered" evidence="1">
    <location>
        <begin position="74"/>
        <end position="171"/>
    </location>
</feature>
<gene>
    <name evidence="3" type="ORF">RFI_07154</name>
</gene>